<evidence type="ECO:0000313" key="1">
    <source>
        <dbReference type="EMBL" id="KAK4148680.1"/>
    </source>
</evidence>
<reference evidence="1" key="1">
    <citation type="journal article" date="2023" name="Mol. Phylogenet. Evol.">
        <title>Genome-scale phylogeny and comparative genomics of the fungal order Sordariales.</title>
        <authorList>
            <person name="Hensen N."/>
            <person name="Bonometti L."/>
            <person name="Westerberg I."/>
            <person name="Brannstrom I.O."/>
            <person name="Guillou S."/>
            <person name="Cros-Aarteil S."/>
            <person name="Calhoun S."/>
            <person name="Haridas S."/>
            <person name="Kuo A."/>
            <person name="Mondo S."/>
            <person name="Pangilinan J."/>
            <person name="Riley R."/>
            <person name="LaButti K."/>
            <person name="Andreopoulos B."/>
            <person name="Lipzen A."/>
            <person name="Chen C."/>
            <person name="Yan M."/>
            <person name="Daum C."/>
            <person name="Ng V."/>
            <person name="Clum A."/>
            <person name="Steindorff A."/>
            <person name="Ohm R.A."/>
            <person name="Martin F."/>
            <person name="Silar P."/>
            <person name="Natvig D.O."/>
            <person name="Lalanne C."/>
            <person name="Gautier V."/>
            <person name="Ament-Velasquez S.L."/>
            <person name="Kruys A."/>
            <person name="Hutchinson M.I."/>
            <person name="Powell A.J."/>
            <person name="Barry K."/>
            <person name="Miller A.N."/>
            <person name="Grigoriev I.V."/>
            <person name="Debuchy R."/>
            <person name="Gladieux P."/>
            <person name="Hiltunen Thoren M."/>
            <person name="Johannesson H."/>
        </authorList>
    </citation>
    <scope>NUCLEOTIDE SEQUENCE</scope>
    <source>
        <strain evidence="1">CBS 538.74</strain>
    </source>
</reference>
<evidence type="ECO:0000313" key="2">
    <source>
        <dbReference type="Proteomes" id="UP001302745"/>
    </source>
</evidence>
<keyword evidence="2" id="KW-1185">Reference proteome</keyword>
<dbReference type="Proteomes" id="UP001302745">
    <property type="component" value="Unassembled WGS sequence"/>
</dbReference>
<gene>
    <name evidence="1" type="ORF">C8A00DRAFT_19527</name>
</gene>
<sequence length="225" mass="23984">MPIRTPFIPELDTIQALKAAGFFVREHRVNALWNTILHRLYDPLPLVWPPSGAATSSRATVISAEIYPQADDTHGQRADLAVSEVVLRPPASGAGSSGSSPTFQQTFKLVYEGKGTSNTSATPDTLKSQMQTFLLASDVGHTTPCWVLGVKGTVVGFFAWNGSASMFRVVPNTSGATRDITSLTVSTRGGQDYDLSDHAQYLTAVAMLALLPDSQPDTPATAPAH</sequence>
<organism evidence="1 2">
    <name type="scientific">Chaetomidium leptoderma</name>
    <dbReference type="NCBI Taxonomy" id="669021"/>
    <lineage>
        <taxon>Eukaryota</taxon>
        <taxon>Fungi</taxon>
        <taxon>Dikarya</taxon>
        <taxon>Ascomycota</taxon>
        <taxon>Pezizomycotina</taxon>
        <taxon>Sordariomycetes</taxon>
        <taxon>Sordariomycetidae</taxon>
        <taxon>Sordariales</taxon>
        <taxon>Chaetomiaceae</taxon>
        <taxon>Chaetomidium</taxon>
    </lineage>
</organism>
<dbReference type="AlphaFoldDB" id="A0AAN6VDU3"/>
<dbReference type="EMBL" id="MU857285">
    <property type="protein sequence ID" value="KAK4148680.1"/>
    <property type="molecule type" value="Genomic_DNA"/>
</dbReference>
<name>A0AAN6VDU3_9PEZI</name>
<accession>A0AAN6VDU3</accession>
<reference evidence="1" key="2">
    <citation type="submission" date="2023-05" db="EMBL/GenBank/DDBJ databases">
        <authorList>
            <consortium name="Lawrence Berkeley National Laboratory"/>
            <person name="Steindorff A."/>
            <person name="Hensen N."/>
            <person name="Bonometti L."/>
            <person name="Westerberg I."/>
            <person name="Brannstrom I.O."/>
            <person name="Guillou S."/>
            <person name="Cros-Aarteil S."/>
            <person name="Calhoun S."/>
            <person name="Haridas S."/>
            <person name="Kuo A."/>
            <person name="Mondo S."/>
            <person name="Pangilinan J."/>
            <person name="Riley R."/>
            <person name="Labutti K."/>
            <person name="Andreopoulos B."/>
            <person name="Lipzen A."/>
            <person name="Chen C."/>
            <person name="Yanf M."/>
            <person name="Daum C."/>
            <person name="Ng V."/>
            <person name="Clum A."/>
            <person name="Ohm R."/>
            <person name="Martin F."/>
            <person name="Silar P."/>
            <person name="Natvig D."/>
            <person name="Lalanne C."/>
            <person name="Gautier V."/>
            <person name="Ament-Velasquez S.L."/>
            <person name="Kruys A."/>
            <person name="Hutchinson M.I."/>
            <person name="Powell A.J."/>
            <person name="Barry K."/>
            <person name="Miller A.N."/>
            <person name="Grigoriev I.V."/>
            <person name="Debuchy R."/>
            <person name="Gladieux P."/>
            <person name="Thoren M.H."/>
            <person name="Johannesson H."/>
        </authorList>
    </citation>
    <scope>NUCLEOTIDE SEQUENCE</scope>
    <source>
        <strain evidence="1">CBS 538.74</strain>
    </source>
</reference>
<proteinExistence type="predicted"/>
<protein>
    <submittedName>
        <fullName evidence="1">Uncharacterized protein</fullName>
    </submittedName>
</protein>
<comment type="caution">
    <text evidence="1">The sequence shown here is derived from an EMBL/GenBank/DDBJ whole genome shotgun (WGS) entry which is preliminary data.</text>
</comment>